<dbReference type="Proteomes" id="UP001149140">
    <property type="component" value="Unassembled WGS sequence"/>
</dbReference>
<dbReference type="SUPFAM" id="SSF56281">
    <property type="entry name" value="Metallo-hydrolase/oxidoreductase"/>
    <property type="match status" value="1"/>
</dbReference>
<accession>A0A9X3MWZ6</accession>
<evidence type="ECO:0008006" key="3">
    <source>
        <dbReference type="Google" id="ProtNLM"/>
    </source>
</evidence>
<dbReference type="RefSeq" id="WP_270043270.1">
    <property type="nucleotide sequence ID" value="NZ_JAPDOD010000029.1"/>
</dbReference>
<organism evidence="1 2">
    <name type="scientific">Solirubrobacter ginsenosidimutans</name>
    <dbReference type="NCBI Taxonomy" id="490573"/>
    <lineage>
        <taxon>Bacteria</taxon>
        <taxon>Bacillati</taxon>
        <taxon>Actinomycetota</taxon>
        <taxon>Thermoleophilia</taxon>
        <taxon>Solirubrobacterales</taxon>
        <taxon>Solirubrobacteraceae</taxon>
        <taxon>Solirubrobacter</taxon>
    </lineage>
</organism>
<evidence type="ECO:0000313" key="2">
    <source>
        <dbReference type="Proteomes" id="UP001149140"/>
    </source>
</evidence>
<sequence>MRQLADGLWFWTARHPEWHPRSEFGAQVGCYLAHEGGRTILIDPLLGDADLDPLIDGDVVVAITLPYHVRDAAVAVERWGGVVSGHPDIAGRLPDGTPFDPDAGLAWHPLKRGKERPLELPGLRALAFGDRIVGVDGGLRYWSMNPITPARIDFFRRRTSKELAHLLEIDFDRALVTHGEPVMKDARAALENALAADPWYHRPS</sequence>
<comment type="caution">
    <text evidence="1">The sequence shown here is derived from an EMBL/GenBank/DDBJ whole genome shotgun (WGS) entry which is preliminary data.</text>
</comment>
<dbReference type="AlphaFoldDB" id="A0A9X3MWZ6"/>
<dbReference type="InterPro" id="IPR036866">
    <property type="entry name" value="RibonucZ/Hydroxyglut_hydro"/>
</dbReference>
<proteinExistence type="predicted"/>
<name>A0A9X3MWZ6_9ACTN</name>
<dbReference type="Gene3D" id="3.60.15.10">
    <property type="entry name" value="Ribonuclease Z/Hydroxyacylglutathione hydrolase-like"/>
    <property type="match status" value="1"/>
</dbReference>
<gene>
    <name evidence="1" type="ORF">OM076_27365</name>
</gene>
<reference evidence="1" key="1">
    <citation type="submission" date="2022-10" db="EMBL/GenBank/DDBJ databases">
        <title>The WGS of Solirubrobacter ginsenosidimutans DSM 21036.</title>
        <authorList>
            <person name="Jiang Z."/>
        </authorList>
    </citation>
    <scope>NUCLEOTIDE SEQUENCE</scope>
    <source>
        <strain evidence="1">DSM 21036</strain>
    </source>
</reference>
<dbReference type="EMBL" id="JAPDOD010000029">
    <property type="protein sequence ID" value="MDA0164022.1"/>
    <property type="molecule type" value="Genomic_DNA"/>
</dbReference>
<protein>
    <recommendedName>
        <fullName evidence="3">MBL fold metallo-hydrolase</fullName>
    </recommendedName>
</protein>
<evidence type="ECO:0000313" key="1">
    <source>
        <dbReference type="EMBL" id="MDA0164022.1"/>
    </source>
</evidence>
<keyword evidence="2" id="KW-1185">Reference proteome</keyword>